<keyword evidence="2" id="KW-1133">Transmembrane helix</keyword>
<feature type="region of interest" description="Disordered" evidence="1">
    <location>
        <begin position="373"/>
        <end position="441"/>
    </location>
</feature>
<dbReference type="InterPro" id="IPR029455">
    <property type="entry name" value="GHL15"/>
</dbReference>
<dbReference type="EMBL" id="HBIZ01010145">
    <property type="protein sequence ID" value="CAE0753398.1"/>
    <property type="molecule type" value="Transcribed_RNA"/>
</dbReference>
<gene>
    <name evidence="3" type="ORF">PCAR00345_LOCUS5985</name>
</gene>
<accession>A0A7S4B452</accession>
<evidence type="ECO:0000256" key="2">
    <source>
        <dbReference type="SAM" id="Phobius"/>
    </source>
</evidence>
<sequence>MRPSHSWDSLGKMVFFHSCNRSGLFSQAALNTISRFSMVTIEKGQGFDTGQAGCAALQERPPCAEAMIKEQLRRVKMHNTRVTTVFYMNLVLDWYFYDMHTMLESKPAWQLLDSRSGKPMRVSGDKVFDPPPEGLLVFNHAVGEMREHWKKICIKSGADGCFADSSQEGSHLTSYYLNNEDGAAFEEGKVQTMRELTVQFSGRPGKPYNQYFPKGVLLGKHAGQRGINAFQIENFEANEQSIAELVEGVQRGYLVQVHGRRGTHIEFEHGCRGQDKEKYTDVVAAFLIGAGKDCFFGTGPWISPSLQDVQDRWCSDLFDRPLGEPDGPAVRIGDRYTRRFSSGTTVHFDVSTNRGNIFWANLHHAVIATPPLPSPRPPPLPSSPPMPPPPPPMPPPPPPRRNSLPPPDPLSISPWPPQLDSHALLNQPLPPALRGQQPRQQNALRAPALLIATRPPWPPTAGVYMTIDSSSDGTEAAVENVLYMGAINTFAIIGLLLLLVAVPAMAARLLRKHVKFSEASGAPFKRSAVRGQSIPLPPTADIEPASARTVKQELAPSDEEWELDVSFTDEQSRQVLSTPQWLDIEEEKPGAKDGDAPQQPMASELD</sequence>
<feature type="region of interest" description="Disordered" evidence="1">
    <location>
        <begin position="551"/>
        <end position="606"/>
    </location>
</feature>
<feature type="compositionally biased region" description="Pro residues" evidence="1">
    <location>
        <begin position="373"/>
        <end position="417"/>
    </location>
</feature>
<reference evidence="3" key="1">
    <citation type="submission" date="2021-01" db="EMBL/GenBank/DDBJ databases">
        <authorList>
            <person name="Corre E."/>
            <person name="Pelletier E."/>
            <person name="Niang G."/>
            <person name="Scheremetjew M."/>
            <person name="Finn R."/>
            <person name="Kale V."/>
            <person name="Holt S."/>
            <person name="Cochrane G."/>
            <person name="Meng A."/>
            <person name="Brown T."/>
            <person name="Cohen L."/>
        </authorList>
    </citation>
    <scope>NUCLEOTIDE SEQUENCE</scope>
    <source>
        <strain evidence="3">CCMP645</strain>
    </source>
</reference>
<keyword evidence="2" id="KW-0812">Transmembrane</keyword>
<dbReference type="Pfam" id="PF14885">
    <property type="entry name" value="GHL15"/>
    <property type="match status" value="1"/>
</dbReference>
<evidence type="ECO:0000313" key="3">
    <source>
        <dbReference type="EMBL" id="CAE0753398.1"/>
    </source>
</evidence>
<name>A0A7S4B452_CHRCT</name>
<evidence type="ECO:0000256" key="1">
    <source>
        <dbReference type="SAM" id="MobiDB-lite"/>
    </source>
</evidence>
<feature type="transmembrane region" description="Helical" evidence="2">
    <location>
        <begin position="481"/>
        <end position="506"/>
    </location>
</feature>
<dbReference type="AlphaFoldDB" id="A0A7S4B452"/>
<keyword evidence="2" id="KW-0472">Membrane</keyword>
<proteinExistence type="predicted"/>
<organism evidence="3">
    <name type="scientific">Chrysotila carterae</name>
    <name type="common">Marine alga</name>
    <name type="synonym">Syracosphaera carterae</name>
    <dbReference type="NCBI Taxonomy" id="13221"/>
    <lineage>
        <taxon>Eukaryota</taxon>
        <taxon>Haptista</taxon>
        <taxon>Haptophyta</taxon>
        <taxon>Prymnesiophyceae</taxon>
        <taxon>Isochrysidales</taxon>
        <taxon>Isochrysidaceae</taxon>
        <taxon>Chrysotila</taxon>
    </lineage>
</organism>
<protein>
    <submittedName>
        <fullName evidence="3">Uncharacterized protein</fullName>
    </submittedName>
</protein>